<dbReference type="Proteomes" id="UP001500280">
    <property type="component" value="Unassembled WGS sequence"/>
</dbReference>
<keyword evidence="2" id="KW-0808">Transferase</keyword>
<proteinExistence type="predicted"/>
<gene>
    <name evidence="2" type="ORF">GCM10009745_01750</name>
</gene>
<evidence type="ECO:0000259" key="1">
    <source>
        <dbReference type="Pfam" id="PF08242"/>
    </source>
</evidence>
<keyword evidence="3" id="KW-1185">Reference proteome</keyword>
<feature type="domain" description="Methyltransferase type 12" evidence="1">
    <location>
        <begin position="60"/>
        <end position="153"/>
    </location>
</feature>
<dbReference type="CDD" id="cd02440">
    <property type="entry name" value="AdoMet_MTases"/>
    <property type="match status" value="1"/>
</dbReference>
<dbReference type="InterPro" id="IPR029063">
    <property type="entry name" value="SAM-dependent_MTases_sf"/>
</dbReference>
<dbReference type="PANTHER" id="PTHR43464">
    <property type="entry name" value="METHYLTRANSFERASE"/>
    <property type="match status" value="1"/>
</dbReference>
<keyword evidence="2" id="KW-0489">Methyltransferase</keyword>
<dbReference type="Pfam" id="PF08242">
    <property type="entry name" value="Methyltransf_12"/>
    <property type="match status" value="1"/>
</dbReference>
<dbReference type="SUPFAM" id="SSF53335">
    <property type="entry name" value="S-adenosyl-L-methionine-dependent methyltransferases"/>
    <property type="match status" value="1"/>
</dbReference>
<dbReference type="Gene3D" id="3.40.50.150">
    <property type="entry name" value="Vaccinia Virus protein VP39"/>
    <property type="match status" value="1"/>
</dbReference>
<dbReference type="GO" id="GO:0008168">
    <property type="term" value="F:methyltransferase activity"/>
    <property type="evidence" value="ECO:0007669"/>
    <property type="project" value="UniProtKB-KW"/>
</dbReference>
<sequence length="277" mass="30374">MAGMDERVEGNRAGWDLRALAHAGGASLYDVDGFRAGGSSLRPFELEALGDVRGKRLLHLMCHFGLDTLSWARLGAAVTGLDFSAAAIAAARQLADEVGLAARFVQADVYDAADVLEEQYDIVIATYGVLMWLPDLAEWARVVARLLRPGGVLFVGEFHPQQGQIDDDLRITSSYFRTQPREVQVSASYTGQELPTHTQTTWPWTISGLLNALIDAGLHINRLDEHPVDLRQRRPTMVPTPDGLWRLPGDPIPLLLTCRATRPLKRPTNQDGGQVCG</sequence>
<dbReference type="PANTHER" id="PTHR43464:SF82">
    <property type="entry name" value="METHYLTRANSFERASE DOMAIN-CONTAINING PROTEIN"/>
    <property type="match status" value="1"/>
</dbReference>
<name>A0ABN2G1M5_9ACTN</name>
<accession>A0ABN2G1M5</accession>
<reference evidence="2 3" key="1">
    <citation type="journal article" date="2019" name="Int. J. Syst. Evol. Microbiol.">
        <title>The Global Catalogue of Microorganisms (GCM) 10K type strain sequencing project: providing services to taxonomists for standard genome sequencing and annotation.</title>
        <authorList>
            <consortium name="The Broad Institute Genomics Platform"/>
            <consortium name="The Broad Institute Genome Sequencing Center for Infectious Disease"/>
            <person name="Wu L."/>
            <person name="Ma J."/>
        </authorList>
    </citation>
    <scope>NUCLEOTIDE SEQUENCE [LARGE SCALE GENOMIC DNA]</scope>
    <source>
        <strain evidence="2 3">JCM 14307</strain>
    </source>
</reference>
<evidence type="ECO:0000313" key="3">
    <source>
        <dbReference type="Proteomes" id="UP001500280"/>
    </source>
</evidence>
<dbReference type="GO" id="GO:0032259">
    <property type="term" value="P:methylation"/>
    <property type="evidence" value="ECO:0007669"/>
    <property type="project" value="UniProtKB-KW"/>
</dbReference>
<dbReference type="EMBL" id="BAAANF010000001">
    <property type="protein sequence ID" value="GAA1663748.1"/>
    <property type="molecule type" value="Genomic_DNA"/>
</dbReference>
<organism evidence="2 3">
    <name type="scientific">Kribbella yunnanensis</name>
    <dbReference type="NCBI Taxonomy" id="190194"/>
    <lineage>
        <taxon>Bacteria</taxon>
        <taxon>Bacillati</taxon>
        <taxon>Actinomycetota</taxon>
        <taxon>Actinomycetes</taxon>
        <taxon>Propionibacteriales</taxon>
        <taxon>Kribbellaceae</taxon>
        <taxon>Kribbella</taxon>
    </lineage>
</organism>
<evidence type="ECO:0000313" key="2">
    <source>
        <dbReference type="EMBL" id="GAA1663748.1"/>
    </source>
</evidence>
<comment type="caution">
    <text evidence="2">The sequence shown here is derived from an EMBL/GenBank/DDBJ whole genome shotgun (WGS) entry which is preliminary data.</text>
</comment>
<protein>
    <submittedName>
        <fullName evidence="2">Class I SAM-dependent methyltransferase</fullName>
    </submittedName>
</protein>
<dbReference type="InterPro" id="IPR013217">
    <property type="entry name" value="Methyltransf_12"/>
</dbReference>